<organism evidence="2 3">
    <name type="scientific">Paramicrobacterium agarici</name>
    <dbReference type="NCBI Taxonomy" id="630514"/>
    <lineage>
        <taxon>Bacteria</taxon>
        <taxon>Bacillati</taxon>
        <taxon>Actinomycetota</taxon>
        <taxon>Actinomycetes</taxon>
        <taxon>Micrococcales</taxon>
        <taxon>Microbacteriaceae</taxon>
        <taxon>Paramicrobacterium</taxon>
    </lineage>
</organism>
<protein>
    <submittedName>
        <fullName evidence="2">Uncharacterized protein</fullName>
    </submittedName>
</protein>
<dbReference type="Proteomes" id="UP000221369">
    <property type="component" value="Unassembled WGS sequence"/>
</dbReference>
<dbReference type="EMBL" id="PDJE01000001">
    <property type="protein sequence ID" value="PFG31422.1"/>
    <property type="molecule type" value="Genomic_DNA"/>
</dbReference>
<dbReference type="RefSeq" id="WP_098408090.1">
    <property type="nucleotide sequence ID" value="NZ_PDJE01000001.1"/>
</dbReference>
<evidence type="ECO:0000313" key="3">
    <source>
        <dbReference type="Proteomes" id="UP000221369"/>
    </source>
</evidence>
<feature type="compositionally biased region" description="Basic and acidic residues" evidence="1">
    <location>
        <begin position="95"/>
        <end position="107"/>
    </location>
</feature>
<comment type="caution">
    <text evidence="2">The sequence shown here is derived from an EMBL/GenBank/DDBJ whole genome shotgun (WGS) entry which is preliminary data.</text>
</comment>
<sequence>MVTTEQAGSGAGRYDRFFRRVEDKLIPVIGPAAIGPYSDVYELQPDDSCPVCGHAMEEHSTDRSSGNAVLNCPVEAEPVSSDTSPLNELGMPTESARRRAERHNAST</sequence>
<proteinExistence type="predicted"/>
<name>A0A2A9DZM3_9MICO</name>
<accession>A0A2A9DZM3</accession>
<evidence type="ECO:0000256" key="1">
    <source>
        <dbReference type="SAM" id="MobiDB-lite"/>
    </source>
</evidence>
<reference evidence="2 3" key="1">
    <citation type="submission" date="2017-10" db="EMBL/GenBank/DDBJ databases">
        <title>Sequencing the genomes of 1000 actinobacteria strains.</title>
        <authorList>
            <person name="Klenk H.-P."/>
        </authorList>
    </citation>
    <scope>NUCLEOTIDE SEQUENCE [LARGE SCALE GENOMIC DNA]</scope>
    <source>
        <strain evidence="2 3">DSM 21798</strain>
    </source>
</reference>
<feature type="region of interest" description="Disordered" evidence="1">
    <location>
        <begin position="76"/>
        <end position="107"/>
    </location>
</feature>
<keyword evidence="3" id="KW-1185">Reference proteome</keyword>
<gene>
    <name evidence="2" type="ORF">ATJ78_2389</name>
</gene>
<dbReference type="AlphaFoldDB" id="A0A2A9DZM3"/>
<evidence type="ECO:0000313" key="2">
    <source>
        <dbReference type="EMBL" id="PFG31422.1"/>
    </source>
</evidence>